<dbReference type="EMBL" id="LK995517">
    <property type="protein sequence ID" value="CED91667.1"/>
    <property type="molecule type" value="Genomic_DNA"/>
</dbReference>
<name>A0A1L7RCK0_9ACTO</name>
<accession>A0A1L7RCK0</accession>
<organism evidence="1">
    <name type="scientific">Actinomyces succiniciruminis</name>
    <dbReference type="NCBI Taxonomy" id="1522002"/>
    <lineage>
        <taxon>Bacteria</taxon>
        <taxon>Bacillati</taxon>
        <taxon>Actinomycetota</taxon>
        <taxon>Actinomycetes</taxon>
        <taxon>Actinomycetales</taxon>
        <taxon>Actinomycetaceae</taxon>
        <taxon>Actinomyces</taxon>
    </lineage>
</organism>
<sequence length="245" mass="25970">MFNSALSRQQDLELRYRSAVVRDLLATGVRVARSGGLSEVNRDSVTTTLAVGIGRLYEIVLGLRNLNLHGQWAPQPGDTGSTYPEPSPDLLSMHDAVFDFLSLAPHGLTRAAGRGLGRINTDPTVPRLVSALGAYWEPTQGGRASSQSTTGAWTGIEDAVRRTPEEHALSLLGGPNGEPAEYLAWRRAARASRNSAQSSAGEQLADAVEAIWFTLGTCGRDGALGHPGEIFAAEVLPDRTVSAAA</sequence>
<protein>
    <submittedName>
        <fullName evidence="1">Uncharacterized protein</fullName>
    </submittedName>
</protein>
<reference evidence="1" key="1">
    <citation type="submission" date="2014-07" db="EMBL/GenBank/DDBJ databases">
        <authorList>
            <person name="Zhang J.E."/>
            <person name="Yang H."/>
            <person name="Guo J."/>
            <person name="Deng Z."/>
            <person name="Luo H."/>
            <person name="Luo M."/>
            <person name="Zhao B."/>
        </authorList>
    </citation>
    <scope>NUCLEOTIDE SEQUENCE</scope>
    <source>
        <strain evidence="1">AM4</strain>
    </source>
</reference>
<dbReference type="AlphaFoldDB" id="A0A1L7RCK0"/>
<evidence type="ECO:0000313" key="1">
    <source>
        <dbReference type="EMBL" id="CED91667.1"/>
    </source>
</evidence>
<gene>
    <name evidence="1" type="ORF">AAM4_1835</name>
</gene>
<dbReference type="RefSeq" id="WP_210580591.1">
    <property type="nucleotide sequence ID" value="NZ_LK995517.1"/>
</dbReference>
<proteinExistence type="predicted"/>